<dbReference type="AlphaFoldDB" id="A0A1M5LWD9"/>
<evidence type="ECO:0000256" key="1">
    <source>
        <dbReference type="ARBA" id="ARBA00022741"/>
    </source>
</evidence>
<dbReference type="Gene3D" id="3.40.50.300">
    <property type="entry name" value="P-loop containing nucleotide triphosphate hydrolases"/>
    <property type="match status" value="1"/>
</dbReference>
<protein>
    <submittedName>
        <fullName evidence="4">Putative ABC transport system ATP-binding protein</fullName>
    </submittedName>
</protein>
<keyword evidence="1" id="KW-0547">Nucleotide-binding</keyword>
<organism evidence="4 5">
    <name type="scientific">Chryseolinea serpens</name>
    <dbReference type="NCBI Taxonomy" id="947013"/>
    <lineage>
        <taxon>Bacteria</taxon>
        <taxon>Pseudomonadati</taxon>
        <taxon>Bacteroidota</taxon>
        <taxon>Cytophagia</taxon>
        <taxon>Cytophagales</taxon>
        <taxon>Fulvivirgaceae</taxon>
        <taxon>Chryseolinea</taxon>
    </lineage>
</organism>
<dbReference type="InterPro" id="IPR015854">
    <property type="entry name" value="ABC_transpr_LolD-like"/>
</dbReference>
<feature type="domain" description="ABC transporter" evidence="3">
    <location>
        <begin position="2"/>
        <end position="210"/>
    </location>
</feature>
<reference evidence="4 5" key="1">
    <citation type="submission" date="2016-11" db="EMBL/GenBank/DDBJ databases">
        <authorList>
            <person name="Jaros S."/>
            <person name="Januszkiewicz K."/>
            <person name="Wedrychowicz H."/>
        </authorList>
    </citation>
    <scope>NUCLEOTIDE SEQUENCE [LARGE SCALE GENOMIC DNA]</scope>
    <source>
        <strain evidence="4 5">DSM 24574</strain>
    </source>
</reference>
<gene>
    <name evidence="4" type="ORF">SAMN04488109_1432</name>
</gene>
<sequence>MIQVSNLAFRYSPSVAIRFPDFSVARGQHFLLLGDSGSGKTTLLHLVGGLLRNYEGSVSVDSTELATLSETALDRFRGQKIGFIFQRNHLLSALSVEQNLMMSPYLAGLPIDNGRIADVLATLGLAEKRKSRVNTLSQGQAQRVAIARAVLNKPAIIFADEPTSALDDKNCDRVIALLLEAASQHESTLIIATHDQRLKSHLTQQIQLTAS</sequence>
<dbReference type="PROSITE" id="PS50893">
    <property type="entry name" value="ABC_TRANSPORTER_2"/>
    <property type="match status" value="1"/>
</dbReference>
<dbReference type="InterPro" id="IPR017871">
    <property type="entry name" value="ABC_transporter-like_CS"/>
</dbReference>
<dbReference type="RefSeq" id="WP_073132280.1">
    <property type="nucleotide sequence ID" value="NZ_FQWQ01000001.1"/>
</dbReference>
<dbReference type="OrthoDB" id="1114670at2"/>
<dbReference type="SMART" id="SM00382">
    <property type="entry name" value="AAA"/>
    <property type="match status" value="1"/>
</dbReference>
<evidence type="ECO:0000313" key="4">
    <source>
        <dbReference type="EMBL" id="SHG69331.1"/>
    </source>
</evidence>
<name>A0A1M5LWD9_9BACT</name>
<dbReference type="GO" id="GO:0016887">
    <property type="term" value="F:ATP hydrolysis activity"/>
    <property type="evidence" value="ECO:0007669"/>
    <property type="project" value="InterPro"/>
</dbReference>
<dbReference type="SUPFAM" id="SSF52540">
    <property type="entry name" value="P-loop containing nucleoside triphosphate hydrolases"/>
    <property type="match status" value="1"/>
</dbReference>
<dbReference type="Proteomes" id="UP000184212">
    <property type="component" value="Unassembled WGS sequence"/>
</dbReference>
<keyword evidence="5" id="KW-1185">Reference proteome</keyword>
<evidence type="ECO:0000313" key="5">
    <source>
        <dbReference type="Proteomes" id="UP000184212"/>
    </source>
</evidence>
<dbReference type="Pfam" id="PF00005">
    <property type="entry name" value="ABC_tran"/>
    <property type="match status" value="1"/>
</dbReference>
<dbReference type="PROSITE" id="PS00211">
    <property type="entry name" value="ABC_TRANSPORTER_1"/>
    <property type="match status" value="1"/>
</dbReference>
<keyword evidence="2 4" id="KW-0067">ATP-binding</keyword>
<dbReference type="InterPro" id="IPR003593">
    <property type="entry name" value="AAA+_ATPase"/>
</dbReference>
<evidence type="ECO:0000256" key="2">
    <source>
        <dbReference type="ARBA" id="ARBA00022840"/>
    </source>
</evidence>
<dbReference type="PANTHER" id="PTHR24220:SF659">
    <property type="entry name" value="TRANSPORTER, PUTATIVE-RELATED"/>
    <property type="match status" value="1"/>
</dbReference>
<dbReference type="InterPro" id="IPR003439">
    <property type="entry name" value="ABC_transporter-like_ATP-bd"/>
</dbReference>
<dbReference type="GO" id="GO:0022857">
    <property type="term" value="F:transmembrane transporter activity"/>
    <property type="evidence" value="ECO:0007669"/>
    <property type="project" value="TreeGrafter"/>
</dbReference>
<dbReference type="GO" id="GO:0005886">
    <property type="term" value="C:plasma membrane"/>
    <property type="evidence" value="ECO:0007669"/>
    <property type="project" value="TreeGrafter"/>
</dbReference>
<dbReference type="EMBL" id="FQWQ01000001">
    <property type="protein sequence ID" value="SHG69331.1"/>
    <property type="molecule type" value="Genomic_DNA"/>
</dbReference>
<dbReference type="PANTHER" id="PTHR24220">
    <property type="entry name" value="IMPORT ATP-BINDING PROTEIN"/>
    <property type="match status" value="1"/>
</dbReference>
<dbReference type="STRING" id="947013.SAMN04488109_1432"/>
<dbReference type="GO" id="GO:0005524">
    <property type="term" value="F:ATP binding"/>
    <property type="evidence" value="ECO:0007669"/>
    <property type="project" value="UniProtKB-KW"/>
</dbReference>
<accession>A0A1M5LWD9</accession>
<proteinExistence type="predicted"/>
<dbReference type="InterPro" id="IPR027417">
    <property type="entry name" value="P-loop_NTPase"/>
</dbReference>
<evidence type="ECO:0000259" key="3">
    <source>
        <dbReference type="PROSITE" id="PS50893"/>
    </source>
</evidence>